<dbReference type="EMBL" id="MEUT01000031">
    <property type="protein sequence ID" value="OGC51035.1"/>
    <property type="molecule type" value="Genomic_DNA"/>
</dbReference>
<dbReference type="InterPro" id="IPR003594">
    <property type="entry name" value="HATPase_dom"/>
</dbReference>
<evidence type="ECO:0000313" key="9">
    <source>
        <dbReference type="Proteomes" id="UP000177371"/>
    </source>
</evidence>
<dbReference type="SUPFAM" id="SSF55874">
    <property type="entry name" value="ATPase domain of HSP90 chaperone/DNA topoisomerase II/histidine kinase"/>
    <property type="match status" value="1"/>
</dbReference>
<keyword evidence="4" id="KW-0808">Transferase</keyword>
<evidence type="ECO:0000256" key="1">
    <source>
        <dbReference type="ARBA" id="ARBA00000085"/>
    </source>
</evidence>
<dbReference type="STRING" id="1802610.A2W32_01760"/>
<dbReference type="GO" id="GO:0005886">
    <property type="term" value="C:plasma membrane"/>
    <property type="evidence" value="ECO:0007669"/>
    <property type="project" value="TreeGrafter"/>
</dbReference>
<keyword evidence="3" id="KW-0597">Phosphoprotein</keyword>
<dbReference type="InterPro" id="IPR005467">
    <property type="entry name" value="His_kinase_dom"/>
</dbReference>
<protein>
    <recommendedName>
        <fullName evidence="2">histidine kinase</fullName>
        <ecNumber evidence="2">2.7.13.3</ecNumber>
    </recommendedName>
</protein>
<evidence type="ECO:0000256" key="6">
    <source>
        <dbReference type="ARBA" id="ARBA00023012"/>
    </source>
</evidence>
<evidence type="ECO:0000256" key="3">
    <source>
        <dbReference type="ARBA" id="ARBA00022553"/>
    </source>
</evidence>
<dbReference type="AlphaFoldDB" id="A0A1F4V1E7"/>
<evidence type="ECO:0000313" key="8">
    <source>
        <dbReference type="EMBL" id="OGC51035.1"/>
    </source>
</evidence>
<evidence type="ECO:0000259" key="7">
    <source>
        <dbReference type="PROSITE" id="PS50109"/>
    </source>
</evidence>
<keyword evidence="6" id="KW-0902">Two-component regulatory system</keyword>
<dbReference type="FunFam" id="3.30.565.10:FF:000006">
    <property type="entry name" value="Sensor histidine kinase WalK"/>
    <property type="match status" value="1"/>
</dbReference>
<comment type="caution">
    <text evidence="8">The sequence shown here is derived from an EMBL/GenBank/DDBJ whole genome shotgun (WGS) entry which is preliminary data.</text>
</comment>
<dbReference type="Gene3D" id="3.30.565.10">
    <property type="entry name" value="Histidine kinase-like ATPase, C-terminal domain"/>
    <property type="match status" value="1"/>
</dbReference>
<gene>
    <name evidence="8" type="ORF">A2W32_01760</name>
</gene>
<comment type="catalytic activity">
    <reaction evidence="1">
        <text>ATP + protein L-histidine = ADP + protein N-phospho-L-histidine.</text>
        <dbReference type="EC" id="2.7.13.3"/>
    </reaction>
</comment>
<dbReference type="EC" id="2.7.13.3" evidence="2"/>
<dbReference type="GO" id="GO:0000155">
    <property type="term" value="F:phosphorelay sensor kinase activity"/>
    <property type="evidence" value="ECO:0007669"/>
    <property type="project" value="TreeGrafter"/>
</dbReference>
<dbReference type="Proteomes" id="UP000177371">
    <property type="component" value="Unassembled WGS sequence"/>
</dbReference>
<dbReference type="InterPro" id="IPR050351">
    <property type="entry name" value="BphY/WalK/GraS-like"/>
</dbReference>
<organism evidence="8 9">
    <name type="scientific">candidate division WWE3 bacterium RBG_16_37_10</name>
    <dbReference type="NCBI Taxonomy" id="1802610"/>
    <lineage>
        <taxon>Bacteria</taxon>
        <taxon>Katanobacteria</taxon>
    </lineage>
</organism>
<evidence type="ECO:0000256" key="2">
    <source>
        <dbReference type="ARBA" id="ARBA00012438"/>
    </source>
</evidence>
<dbReference type="InterPro" id="IPR036890">
    <property type="entry name" value="HATPase_C_sf"/>
</dbReference>
<reference evidence="8 9" key="1">
    <citation type="journal article" date="2016" name="Nat. Commun.">
        <title>Thousands of microbial genomes shed light on interconnected biogeochemical processes in an aquifer system.</title>
        <authorList>
            <person name="Anantharaman K."/>
            <person name="Brown C.T."/>
            <person name="Hug L.A."/>
            <person name="Sharon I."/>
            <person name="Castelle C.J."/>
            <person name="Probst A.J."/>
            <person name="Thomas B.C."/>
            <person name="Singh A."/>
            <person name="Wilkins M.J."/>
            <person name="Karaoz U."/>
            <person name="Brodie E.L."/>
            <person name="Williams K.H."/>
            <person name="Hubbard S.S."/>
            <person name="Banfield J.F."/>
        </authorList>
    </citation>
    <scope>NUCLEOTIDE SEQUENCE [LARGE SCALE GENOMIC DNA]</scope>
</reference>
<accession>A0A1F4V1E7</accession>
<proteinExistence type="predicted"/>
<dbReference type="InterPro" id="IPR004358">
    <property type="entry name" value="Sig_transdc_His_kin-like_C"/>
</dbReference>
<dbReference type="CDD" id="cd00075">
    <property type="entry name" value="HATPase"/>
    <property type="match status" value="1"/>
</dbReference>
<sequence length="150" mass="16910">MELDKLLNQIVTKLKPIADKKSETLNLTIQPLKINGDKDALEKLFTNLIENAIKYSYHNQTINLTLKRIGTEARFIVQDYGQGISEEDLPYIFEPFFRADKSRTASAQEGYGLGLAISKEIIEKHQGNITVRSKPNEGTTFTVTLPTLII</sequence>
<dbReference type="GO" id="GO:0016036">
    <property type="term" value="P:cellular response to phosphate starvation"/>
    <property type="evidence" value="ECO:0007669"/>
    <property type="project" value="TreeGrafter"/>
</dbReference>
<dbReference type="PROSITE" id="PS50109">
    <property type="entry name" value="HIS_KIN"/>
    <property type="match status" value="1"/>
</dbReference>
<dbReference type="PANTHER" id="PTHR45453:SF1">
    <property type="entry name" value="PHOSPHATE REGULON SENSOR PROTEIN PHOR"/>
    <property type="match status" value="1"/>
</dbReference>
<dbReference type="Pfam" id="PF02518">
    <property type="entry name" value="HATPase_c"/>
    <property type="match status" value="1"/>
</dbReference>
<dbReference type="GO" id="GO:0004721">
    <property type="term" value="F:phosphoprotein phosphatase activity"/>
    <property type="evidence" value="ECO:0007669"/>
    <property type="project" value="TreeGrafter"/>
</dbReference>
<dbReference type="SMART" id="SM00387">
    <property type="entry name" value="HATPase_c"/>
    <property type="match status" value="1"/>
</dbReference>
<feature type="domain" description="Histidine kinase" evidence="7">
    <location>
        <begin position="1"/>
        <end position="149"/>
    </location>
</feature>
<name>A0A1F4V1E7_UNCKA</name>
<evidence type="ECO:0000256" key="5">
    <source>
        <dbReference type="ARBA" id="ARBA00022777"/>
    </source>
</evidence>
<keyword evidence="5" id="KW-0418">Kinase</keyword>
<dbReference type="PRINTS" id="PR00344">
    <property type="entry name" value="BCTRLSENSOR"/>
</dbReference>
<evidence type="ECO:0000256" key="4">
    <source>
        <dbReference type="ARBA" id="ARBA00022679"/>
    </source>
</evidence>
<dbReference type="PANTHER" id="PTHR45453">
    <property type="entry name" value="PHOSPHATE REGULON SENSOR PROTEIN PHOR"/>
    <property type="match status" value="1"/>
</dbReference>